<dbReference type="PANTHER" id="PTHR36174:SF1">
    <property type="entry name" value="LIPID II:GLYCINE GLYCYLTRANSFERASE"/>
    <property type="match status" value="1"/>
</dbReference>
<proteinExistence type="inferred from homology"/>
<evidence type="ECO:0000256" key="6">
    <source>
        <dbReference type="ARBA" id="ARBA00023316"/>
    </source>
</evidence>
<dbReference type="InterPro" id="IPR038740">
    <property type="entry name" value="BioF2-like_GNAT_dom"/>
</dbReference>
<sequence>MIKLLEPAQRERWDHYVMAAADGSFFHLSAWQQVIKQAFGHNTYYYYTEQDGEITGILPLTHVNSLLFGNSLVSNAFCVYGGIVASNNEAFTALQARAQQLARELGVDSLEMRNRQQHHPDWPHKELYVTFRKELDPDVEKNLNAIPRKQRAMVRAGIKAGLTSVIDNNVERLYLAYSESVRNLGTPVFPKKYFQVLQDVFGENCEVLTIEHEGKLVASVMSFYFKDEVLPYYGGGTDAARDLKGNDFMYWEVMRRAVEKGCRVFDYGRSKIGTGSYRFKKHWGFEPEPLYYEVDLVKAKQIPEINPLNPKYRLFIEAWKRLPLPVSQLVGPWLAKDLG</sequence>
<evidence type="ECO:0000256" key="1">
    <source>
        <dbReference type="ARBA" id="ARBA00009943"/>
    </source>
</evidence>
<dbReference type="PANTHER" id="PTHR36174">
    <property type="entry name" value="LIPID II:GLYCINE GLYCYLTRANSFERASE"/>
    <property type="match status" value="1"/>
</dbReference>
<dbReference type="GO" id="GO:0009252">
    <property type="term" value="P:peptidoglycan biosynthetic process"/>
    <property type="evidence" value="ECO:0007669"/>
    <property type="project" value="UniProtKB-KW"/>
</dbReference>
<keyword evidence="5" id="KW-0012">Acyltransferase</keyword>
<dbReference type="AlphaFoldDB" id="A0A177MKV3"/>
<keyword evidence="4" id="KW-0573">Peptidoglycan synthesis</keyword>
<comment type="similarity">
    <text evidence="1">Belongs to the FemABX family.</text>
</comment>
<dbReference type="Pfam" id="PF13480">
    <property type="entry name" value="Acetyltransf_6"/>
    <property type="match status" value="1"/>
</dbReference>
<dbReference type="Proteomes" id="UP000077763">
    <property type="component" value="Unassembled WGS sequence"/>
</dbReference>
<comment type="caution">
    <text evidence="8">The sequence shown here is derived from an EMBL/GenBank/DDBJ whole genome shotgun (WGS) entry which is preliminary data.</text>
</comment>
<organism evidence="8 9">
    <name type="scientific">Methylomonas methanica</name>
    <dbReference type="NCBI Taxonomy" id="421"/>
    <lineage>
        <taxon>Bacteria</taxon>
        <taxon>Pseudomonadati</taxon>
        <taxon>Pseudomonadota</taxon>
        <taxon>Gammaproteobacteria</taxon>
        <taxon>Methylococcales</taxon>
        <taxon>Methylococcaceae</taxon>
        <taxon>Methylomonas</taxon>
    </lineage>
</organism>
<evidence type="ECO:0000256" key="3">
    <source>
        <dbReference type="ARBA" id="ARBA00022960"/>
    </source>
</evidence>
<accession>A0A177MKV3</accession>
<evidence type="ECO:0000313" key="8">
    <source>
        <dbReference type="EMBL" id="OAI06416.1"/>
    </source>
</evidence>
<keyword evidence="2" id="KW-0808">Transferase</keyword>
<protein>
    <submittedName>
        <fullName evidence="8">Peptidoglycan bridge formation protein FemAB</fullName>
    </submittedName>
</protein>
<dbReference type="InterPro" id="IPR050644">
    <property type="entry name" value="PG_Glycine_Bridge_Synth"/>
</dbReference>
<reference evidence="8 9" key="1">
    <citation type="submission" date="2016-03" db="EMBL/GenBank/DDBJ databases">
        <authorList>
            <person name="Ploux O."/>
        </authorList>
    </citation>
    <scope>NUCLEOTIDE SEQUENCE [LARGE SCALE GENOMIC DNA]</scope>
    <source>
        <strain evidence="8 9">R-45371</strain>
    </source>
</reference>
<dbReference type="NCBIfam" id="TIGR03019">
    <property type="entry name" value="pepcterm_femAB"/>
    <property type="match status" value="1"/>
</dbReference>
<evidence type="ECO:0000313" key="9">
    <source>
        <dbReference type="Proteomes" id="UP000077763"/>
    </source>
</evidence>
<dbReference type="GO" id="GO:0016755">
    <property type="term" value="F:aminoacyltransferase activity"/>
    <property type="evidence" value="ECO:0007669"/>
    <property type="project" value="InterPro"/>
</dbReference>
<keyword evidence="6" id="KW-0961">Cell wall biogenesis/degradation</keyword>
<evidence type="ECO:0000256" key="5">
    <source>
        <dbReference type="ARBA" id="ARBA00023315"/>
    </source>
</evidence>
<dbReference type="Gene3D" id="3.40.630.30">
    <property type="match status" value="1"/>
</dbReference>
<dbReference type="GO" id="GO:0008360">
    <property type="term" value="P:regulation of cell shape"/>
    <property type="evidence" value="ECO:0007669"/>
    <property type="project" value="UniProtKB-KW"/>
</dbReference>
<dbReference type="InterPro" id="IPR016181">
    <property type="entry name" value="Acyl_CoA_acyltransferase"/>
</dbReference>
<dbReference type="PROSITE" id="PS51191">
    <property type="entry name" value="FEMABX"/>
    <property type="match status" value="1"/>
</dbReference>
<keyword evidence="3" id="KW-0133">Cell shape</keyword>
<dbReference type="InterPro" id="IPR017469">
    <property type="entry name" value="PEP-CTERM_FemAB-rel"/>
</dbReference>
<evidence type="ECO:0000259" key="7">
    <source>
        <dbReference type="Pfam" id="PF13480"/>
    </source>
</evidence>
<dbReference type="GO" id="GO:0071555">
    <property type="term" value="P:cell wall organization"/>
    <property type="evidence" value="ECO:0007669"/>
    <property type="project" value="UniProtKB-KW"/>
</dbReference>
<dbReference type="SUPFAM" id="SSF55729">
    <property type="entry name" value="Acyl-CoA N-acyltransferases (Nat)"/>
    <property type="match status" value="2"/>
</dbReference>
<gene>
    <name evidence="8" type="ORF">A1353_09330</name>
</gene>
<evidence type="ECO:0000256" key="2">
    <source>
        <dbReference type="ARBA" id="ARBA00022679"/>
    </source>
</evidence>
<dbReference type="InterPro" id="IPR003447">
    <property type="entry name" value="FEMABX"/>
</dbReference>
<dbReference type="EMBL" id="LUUH01000036">
    <property type="protein sequence ID" value="OAI06416.1"/>
    <property type="molecule type" value="Genomic_DNA"/>
</dbReference>
<name>A0A177MKV3_METMH</name>
<feature type="domain" description="BioF2-like acetyltransferase" evidence="7">
    <location>
        <begin position="149"/>
        <end position="281"/>
    </location>
</feature>
<evidence type="ECO:0000256" key="4">
    <source>
        <dbReference type="ARBA" id="ARBA00022984"/>
    </source>
</evidence>
<dbReference type="RefSeq" id="WP_064036051.1">
    <property type="nucleotide sequence ID" value="NZ_LUUH01000036.1"/>
</dbReference>